<organism evidence="10">
    <name type="scientific">Sesamum radiatum</name>
    <name type="common">Black benniseed</name>
    <dbReference type="NCBI Taxonomy" id="300843"/>
    <lineage>
        <taxon>Eukaryota</taxon>
        <taxon>Viridiplantae</taxon>
        <taxon>Streptophyta</taxon>
        <taxon>Embryophyta</taxon>
        <taxon>Tracheophyta</taxon>
        <taxon>Spermatophyta</taxon>
        <taxon>Magnoliopsida</taxon>
        <taxon>eudicotyledons</taxon>
        <taxon>Gunneridae</taxon>
        <taxon>Pentapetalae</taxon>
        <taxon>asterids</taxon>
        <taxon>lamiids</taxon>
        <taxon>Lamiales</taxon>
        <taxon>Pedaliaceae</taxon>
        <taxon>Sesamum</taxon>
    </lineage>
</organism>
<dbReference type="AlphaFoldDB" id="A0AAW2K345"/>
<evidence type="ECO:0000256" key="2">
    <source>
        <dbReference type="ARBA" id="ARBA00008834"/>
    </source>
</evidence>
<gene>
    <name evidence="10" type="ORF">Sradi_6413800</name>
</gene>
<keyword evidence="3" id="KW-0134">Cell wall</keyword>
<dbReference type="EMBL" id="JACGWJ010000030">
    <property type="protein sequence ID" value="KAL0301370.1"/>
    <property type="molecule type" value="Genomic_DNA"/>
</dbReference>
<dbReference type="Pfam" id="PF00295">
    <property type="entry name" value="Glyco_hydro_28"/>
    <property type="match status" value="1"/>
</dbReference>
<dbReference type="Gene3D" id="2.160.20.10">
    <property type="entry name" value="Single-stranded right-handed beta-helix, Pectin lyase-like"/>
    <property type="match status" value="1"/>
</dbReference>
<evidence type="ECO:0000256" key="8">
    <source>
        <dbReference type="PROSITE-ProRule" id="PRU10052"/>
    </source>
</evidence>
<dbReference type="SMART" id="SM00710">
    <property type="entry name" value="PbH1"/>
    <property type="match status" value="5"/>
</dbReference>
<dbReference type="InterPro" id="IPR011050">
    <property type="entry name" value="Pectin_lyase_fold/virulence"/>
</dbReference>
<keyword evidence="5 9" id="KW-0378">Hydrolase</keyword>
<evidence type="ECO:0000256" key="6">
    <source>
        <dbReference type="ARBA" id="ARBA00023295"/>
    </source>
</evidence>
<dbReference type="SUPFAM" id="SSF51126">
    <property type="entry name" value="Pectin lyase-like"/>
    <property type="match status" value="1"/>
</dbReference>
<dbReference type="InterPro" id="IPR000743">
    <property type="entry name" value="Glyco_hydro_28"/>
</dbReference>
<protein>
    <submittedName>
        <fullName evidence="10">Exopolygalacturonase</fullName>
    </submittedName>
</protein>
<dbReference type="GO" id="GO:0005975">
    <property type="term" value="P:carbohydrate metabolic process"/>
    <property type="evidence" value="ECO:0007669"/>
    <property type="project" value="InterPro"/>
</dbReference>
<comment type="caution">
    <text evidence="10">The sequence shown here is derived from an EMBL/GenBank/DDBJ whole genome shotgun (WGS) entry which is preliminary data.</text>
</comment>
<dbReference type="InterPro" id="IPR006626">
    <property type="entry name" value="PbH1"/>
</dbReference>
<dbReference type="GO" id="GO:0004650">
    <property type="term" value="F:polygalacturonase activity"/>
    <property type="evidence" value="ECO:0007669"/>
    <property type="project" value="InterPro"/>
</dbReference>
<evidence type="ECO:0000256" key="1">
    <source>
        <dbReference type="ARBA" id="ARBA00004191"/>
    </source>
</evidence>
<accession>A0AAW2K345</accession>
<evidence type="ECO:0000256" key="3">
    <source>
        <dbReference type="ARBA" id="ARBA00022512"/>
    </source>
</evidence>
<feature type="active site" evidence="8">
    <location>
        <position position="273"/>
    </location>
</feature>
<reference evidence="10" key="2">
    <citation type="journal article" date="2024" name="Plant">
        <title>Genomic evolution and insights into agronomic trait innovations of Sesamum species.</title>
        <authorList>
            <person name="Miao H."/>
            <person name="Wang L."/>
            <person name="Qu L."/>
            <person name="Liu H."/>
            <person name="Sun Y."/>
            <person name="Le M."/>
            <person name="Wang Q."/>
            <person name="Wei S."/>
            <person name="Zheng Y."/>
            <person name="Lin W."/>
            <person name="Duan Y."/>
            <person name="Cao H."/>
            <person name="Xiong S."/>
            <person name="Wang X."/>
            <person name="Wei L."/>
            <person name="Li C."/>
            <person name="Ma Q."/>
            <person name="Ju M."/>
            <person name="Zhao R."/>
            <person name="Li G."/>
            <person name="Mu C."/>
            <person name="Tian Q."/>
            <person name="Mei H."/>
            <person name="Zhang T."/>
            <person name="Gao T."/>
            <person name="Zhang H."/>
        </authorList>
    </citation>
    <scope>NUCLEOTIDE SEQUENCE</scope>
    <source>
        <strain evidence="10">G02</strain>
    </source>
</reference>
<sequence length="430" mass="46249">MLRLDILGASRGGGHGGMAFTVPTVLQLSGSTSFPLVWCTLLQYSVDVYSGSALPSKTFDVVKYGAVGDEKTDNTEAFVRAWKDACSYGGRSRVWIPRGTFLLDSVSFEGSCNGSMAFLIKGTLKAPTDPAKFYTDTWIGFRYLSDLTVKGGGVLDGQGHAAWPYNDCQKSSQCKPLPATLRFDFITNSRVYNLRSINSKSSHINLFACENINMSHITLRAPADSPNTDGIHIGSSTKIKISHADIGTGDDCISMVSGSQNIDIHDVSCGPGHGISIGSLGRSHEHEYVMGISVRNCTFIGSDNGLRIKTWAPSLYSVASDIVFQDIIMKNSRNPIVIDQQYCPSPPHCYVQGGSSSSAVQIKDVTFKNIWGVSSTKVAMKLQCSRALPCRNVKLININLAYNGPGGRAMSICSHVIGFSSGKLVPSGCL</sequence>
<dbReference type="PANTHER" id="PTHR31375">
    <property type="match status" value="1"/>
</dbReference>
<comment type="similarity">
    <text evidence="2 9">Belongs to the glycosyl hydrolase 28 family.</text>
</comment>
<dbReference type="FunFam" id="2.160.20.10:FF:000004">
    <property type="entry name" value="Pectin lyase-like superfamily protein"/>
    <property type="match status" value="1"/>
</dbReference>
<keyword evidence="6 9" id="KW-0326">Glycosidase</keyword>
<evidence type="ECO:0000256" key="7">
    <source>
        <dbReference type="ARBA" id="ARBA00023316"/>
    </source>
</evidence>
<dbReference type="GO" id="GO:0071555">
    <property type="term" value="P:cell wall organization"/>
    <property type="evidence" value="ECO:0007669"/>
    <property type="project" value="UniProtKB-KW"/>
</dbReference>
<evidence type="ECO:0000256" key="9">
    <source>
        <dbReference type="RuleBase" id="RU361169"/>
    </source>
</evidence>
<evidence type="ECO:0000256" key="4">
    <source>
        <dbReference type="ARBA" id="ARBA00022525"/>
    </source>
</evidence>
<keyword evidence="7" id="KW-0961">Cell wall biogenesis/degradation</keyword>
<reference evidence="10" key="1">
    <citation type="submission" date="2020-06" db="EMBL/GenBank/DDBJ databases">
        <authorList>
            <person name="Li T."/>
            <person name="Hu X."/>
            <person name="Zhang T."/>
            <person name="Song X."/>
            <person name="Zhang H."/>
            <person name="Dai N."/>
            <person name="Sheng W."/>
            <person name="Hou X."/>
            <person name="Wei L."/>
        </authorList>
    </citation>
    <scope>NUCLEOTIDE SEQUENCE</scope>
    <source>
        <strain evidence="10">G02</strain>
        <tissue evidence="10">Leaf</tissue>
    </source>
</reference>
<evidence type="ECO:0000256" key="5">
    <source>
        <dbReference type="ARBA" id="ARBA00022801"/>
    </source>
</evidence>
<name>A0AAW2K345_SESRA</name>
<proteinExistence type="inferred from homology"/>
<comment type="subcellular location">
    <subcellularLocation>
        <location evidence="1">Secreted</location>
        <location evidence="1">Cell wall</location>
    </subcellularLocation>
</comment>
<evidence type="ECO:0000313" key="10">
    <source>
        <dbReference type="EMBL" id="KAL0301370.1"/>
    </source>
</evidence>
<dbReference type="PROSITE" id="PS00502">
    <property type="entry name" value="POLYGALACTURONASE"/>
    <property type="match status" value="1"/>
</dbReference>
<dbReference type="InterPro" id="IPR012334">
    <property type="entry name" value="Pectin_lyas_fold"/>
</dbReference>
<keyword evidence="4" id="KW-0964">Secreted</keyword>